<sequence>MAKFRKLPVEIEAVRWDGDRLDEVTPWIREAIAKAPVSGTAGWLLRVNDDVHIGTLEGTMVASPGDYIIRGVKGEVYPCKPDIFAQTYEAVT</sequence>
<gene>
    <name evidence="1" type="ORF">FAA86_18730</name>
</gene>
<dbReference type="Proteomes" id="UP000307378">
    <property type="component" value="Unassembled WGS sequence"/>
</dbReference>
<accession>A0A4S8PPJ5</accession>
<evidence type="ECO:0000313" key="1">
    <source>
        <dbReference type="EMBL" id="THV32928.1"/>
    </source>
</evidence>
<evidence type="ECO:0000313" key="2">
    <source>
        <dbReference type="Proteomes" id="UP000307378"/>
    </source>
</evidence>
<name>A0A4S8PPJ5_9HYPH</name>
<comment type="caution">
    <text evidence="1">The sequence shown here is derived from an EMBL/GenBank/DDBJ whole genome shotgun (WGS) entry which is preliminary data.</text>
</comment>
<organism evidence="1 2">
    <name type="scientific">Rhizobium rosettiformans W3</name>
    <dbReference type="NCBI Taxonomy" id="538378"/>
    <lineage>
        <taxon>Bacteria</taxon>
        <taxon>Pseudomonadati</taxon>
        <taxon>Pseudomonadota</taxon>
        <taxon>Alphaproteobacteria</taxon>
        <taxon>Hyphomicrobiales</taxon>
        <taxon>Rhizobiaceae</taxon>
        <taxon>Rhizobium/Agrobacterium group</taxon>
        <taxon>Rhizobium</taxon>
    </lineage>
</organism>
<protein>
    <recommendedName>
        <fullName evidence="3">Phage protein</fullName>
    </recommendedName>
</protein>
<dbReference type="RefSeq" id="WP_136542634.1">
    <property type="nucleotide sequence ID" value="NZ_STGU01000012.1"/>
</dbReference>
<dbReference type="AlphaFoldDB" id="A0A4S8PPJ5"/>
<dbReference type="EMBL" id="STGU01000012">
    <property type="protein sequence ID" value="THV32928.1"/>
    <property type="molecule type" value="Genomic_DNA"/>
</dbReference>
<reference evidence="1 2" key="1">
    <citation type="submission" date="2019-04" db="EMBL/GenBank/DDBJ databases">
        <title>genome sequence of strain W3.</title>
        <authorList>
            <person name="Gao J."/>
            <person name="Sun J."/>
        </authorList>
    </citation>
    <scope>NUCLEOTIDE SEQUENCE [LARGE SCALE GENOMIC DNA]</scope>
    <source>
        <strain evidence="1 2">W3</strain>
    </source>
</reference>
<evidence type="ECO:0008006" key="3">
    <source>
        <dbReference type="Google" id="ProtNLM"/>
    </source>
</evidence>
<proteinExistence type="predicted"/>